<dbReference type="Pfam" id="PF21028">
    <property type="entry name" value="DUF1285_C"/>
    <property type="match status" value="1"/>
</dbReference>
<dbReference type="InterPro" id="IPR048341">
    <property type="entry name" value="DUF1285_N"/>
</dbReference>
<dbReference type="InterPro" id="IPR048342">
    <property type="entry name" value="DUF1285_C"/>
</dbReference>
<dbReference type="PIRSF" id="PIRSF029557">
    <property type="entry name" value="UCP029557"/>
    <property type="match status" value="1"/>
</dbReference>
<evidence type="ECO:0000259" key="2">
    <source>
        <dbReference type="Pfam" id="PF21028"/>
    </source>
</evidence>
<feature type="domain" description="DUF1285" evidence="2">
    <location>
        <begin position="89"/>
        <end position="182"/>
    </location>
</feature>
<accession>A0A3P3VQL8</accession>
<dbReference type="Gene3D" id="2.30.270.10">
    <property type="entry name" value="duf1285 protein"/>
    <property type="match status" value="1"/>
</dbReference>
<dbReference type="Proteomes" id="UP000280792">
    <property type="component" value="Unassembled WGS sequence"/>
</dbReference>
<dbReference type="Gene3D" id="3.10.540.10">
    <property type="entry name" value="duf1285 like domain"/>
    <property type="match status" value="1"/>
</dbReference>
<proteinExistence type="predicted"/>
<evidence type="ECO:0000259" key="1">
    <source>
        <dbReference type="Pfam" id="PF06938"/>
    </source>
</evidence>
<gene>
    <name evidence="3" type="ORF">D0544_06550</name>
</gene>
<dbReference type="Pfam" id="PF06938">
    <property type="entry name" value="DUF1285_N"/>
    <property type="match status" value="1"/>
</dbReference>
<dbReference type="EMBL" id="QWEZ01000001">
    <property type="protein sequence ID" value="RRJ84754.1"/>
    <property type="molecule type" value="Genomic_DNA"/>
</dbReference>
<feature type="domain" description="DUF1285" evidence="1">
    <location>
        <begin position="22"/>
        <end position="87"/>
    </location>
</feature>
<sequence>MASTPGTLARALADVLPKQGVPPVDSWHPEVEGDSQMRIDRNGDWFYQSTPIERAGMVRLFSTILRRDGEDYFLVTPVEKLSIQVDDLPFVVVDVGSDPVAPERLLFITNLGDRIPLDRSHPLEVEGIGRSEIPPSIRVRGALKARIHRNLFYHLVEHHGVERTIDGRPHLGVLSEGEYHSLGELADS</sequence>
<keyword evidence="4" id="KW-1185">Reference proteome</keyword>
<reference evidence="3 4" key="1">
    <citation type="submission" date="2018-08" db="EMBL/GenBank/DDBJ databases">
        <authorList>
            <person name="Khan S.A."/>
        </authorList>
    </citation>
    <scope>NUCLEOTIDE SEQUENCE [LARGE SCALE GENOMIC DNA]</scope>
    <source>
        <strain evidence="3 4">GTF-13</strain>
    </source>
</reference>
<dbReference type="InterPro" id="IPR010707">
    <property type="entry name" value="DUF1285"/>
</dbReference>
<reference evidence="3 4" key="2">
    <citation type="submission" date="2018-12" db="EMBL/GenBank/DDBJ databases">
        <title>Simiduia agarivorans gen. nov., sp. nov., a marine, agarolytic bacterium isolated from shallow coastal water from Keelung, Taiwan.</title>
        <authorList>
            <person name="Shieh W.Y."/>
        </authorList>
    </citation>
    <scope>NUCLEOTIDE SEQUENCE [LARGE SCALE GENOMIC DNA]</scope>
    <source>
        <strain evidence="3 4">GTF-13</strain>
    </source>
</reference>
<dbReference type="RefSeq" id="WP_125015184.1">
    <property type="nucleotide sequence ID" value="NZ_QWEZ01000001.1"/>
</dbReference>
<protein>
    <submittedName>
        <fullName evidence="3">DUF1285 domain-containing protein</fullName>
    </submittedName>
</protein>
<evidence type="ECO:0000313" key="3">
    <source>
        <dbReference type="EMBL" id="RRJ84754.1"/>
    </source>
</evidence>
<evidence type="ECO:0000313" key="4">
    <source>
        <dbReference type="Proteomes" id="UP000280792"/>
    </source>
</evidence>
<dbReference type="AlphaFoldDB" id="A0A3P3VQL8"/>
<name>A0A3P3VQL8_9GAMM</name>
<organism evidence="3 4">
    <name type="scientific">Aestuariirhabdus litorea</name>
    <dbReference type="NCBI Taxonomy" id="2528527"/>
    <lineage>
        <taxon>Bacteria</taxon>
        <taxon>Pseudomonadati</taxon>
        <taxon>Pseudomonadota</taxon>
        <taxon>Gammaproteobacteria</taxon>
        <taxon>Oceanospirillales</taxon>
        <taxon>Aestuariirhabdaceae</taxon>
        <taxon>Aestuariirhabdus</taxon>
    </lineage>
</organism>
<dbReference type="InterPro" id="IPR023361">
    <property type="entry name" value="DUF1285_beta_roll_sf"/>
</dbReference>
<comment type="caution">
    <text evidence="3">The sequence shown here is derived from an EMBL/GenBank/DDBJ whole genome shotgun (WGS) entry which is preliminary data.</text>
</comment>